<accession>A0A511YGC0</accession>
<evidence type="ECO:0008006" key="3">
    <source>
        <dbReference type="Google" id="ProtNLM"/>
    </source>
</evidence>
<reference evidence="1 2" key="1">
    <citation type="submission" date="2019-07" db="EMBL/GenBank/DDBJ databases">
        <title>Whole genome shotgun sequence of Chryseobacterium lathyri NBRC 105250.</title>
        <authorList>
            <person name="Hosoyama A."/>
            <person name="Uohara A."/>
            <person name="Ohji S."/>
            <person name="Ichikawa N."/>
        </authorList>
    </citation>
    <scope>NUCLEOTIDE SEQUENCE [LARGE SCALE GENOMIC DNA]</scope>
    <source>
        <strain evidence="1 2">NBRC 105250</strain>
    </source>
</reference>
<evidence type="ECO:0000313" key="1">
    <source>
        <dbReference type="EMBL" id="GEN74245.1"/>
    </source>
</evidence>
<sequence>MDEKVKVYNFEVGDNHTYYVSEKGILVHNDCDIIWKGFSKGELNVHFLKHGAEFGEITQSQYLKLAKGFASETGEHIEQQTVGKFLIKYNKNTQDILVGRMDLREIRTFYMANPVMTKINPFQDALDFAATLTK</sequence>
<name>A0A511YGC0_9FLAO</name>
<protein>
    <recommendedName>
        <fullName evidence="3">Intein C-terminal splicing domain-containing protein</fullName>
    </recommendedName>
</protein>
<dbReference type="Proteomes" id="UP000321150">
    <property type="component" value="Unassembled WGS sequence"/>
</dbReference>
<dbReference type="Gene3D" id="2.170.16.10">
    <property type="entry name" value="Hedgehog/Intein (Hint) domain"/>
    <property type="match status" value="1"/>
</dbReference>
<evidence type="ECO:0000313" key="2">
    <source>
        <dbReference type="Proteomes" id="UP000321150"/>
    </source>
</evidence>
<proteinExistence type="predicted"/>
<dbReference type="AlphaFoldDB" id="A0A511YGC0"/>
<dbReference type="EMBL" id="BJYI01000033">
    <property type="protein sequence ID" value="GEN74245.1"/>
    <property type="molecule type" value="Genomic_DNA"/>
</dbReference>
<gene>
    <name evidence="1" type="ORF">CLA01_43170</name>
</gene>
<dbReference type="InterPro" id="IPR030934">
    <property type="entry name" value="Intein_C"/>
</dbReference>
<comment type="caution">
    <text evidence="1">The sequence shown here is derived from an EMBL/GenBank/DDBJ whole genome shotgun (WGS) entry which is preliminary data.</text>
</comment>
<organism evidence="1 2">
    <name type="scientific">Chryseobacterium lathyri</name>
    <dbReference type="NCBI Taxonomy" id="395933"/>
    <lineage>
        <taxon>Bacteria</taxon>
        <taxon>Pseudomonadati</taxon>
        <taxon>Bacteroidota</taxon>
        <taxon>Flavobacteriia</taxon>
        <taxon>Flavobacteriales</taxon>
        <taxon>Weeksellaceae</taxon>
        <taxon>Chryseobacterium group</taxon>
        <taxon>Chryseobacterium</taxon>
    </lineage>
</organism>
<dbReference type="NCBIfam" id="TIGR01443">
    <property type="entry name" value="intein_Cterm"/>
    <property type="match status" value="1"/>
</dbReference>